<proteinExistence type="predicted"/>
<evidence type="ECO:0000256" key="1">
    <source>
        <dbReference type="SAM" id="MobiDB-lite"/>
    </source>
</evidence>
<evidence type="ECO:0000313" key="3">
    <source>
        <dbReference type="Proteomes" id="UP001610446"/>
    </source>
</evidence>
<protein>
    <submittedName>
        <fullName evidence="2">Uncharacterized protein</fullName>
    </submittedName>
</protein>
<accession>A0ABR4K532</accession>
<gene>
    <name evidence="2" type="ORF">BJY01DRAFT_246795</name>
</gene>
<name>A0ABR4K532_9EURO</name>
<organism evidence="2 3">
    <name type="scientific">Aspergillus pseudoustus</name>
    <dbReference type="NCBI Taxonomy" id="1810923"/>
    <lineage>
        <taxon>Eukaryota</taxon>
        <taxon>Fungi</taxon>
        <taxon>Dikarya</taxon>
        <taxon>Ascomycota</taxon>
        <taxon>Pezizomycotina</taxon>
        <taxon>Eurotiomycetes</taxon>
        <taxon>Eurotiomycetidae</taxon>
        <taxon>Eurotiales</taxon>
        <taxon>Aspergillaceae</taxon>
        <taxon>Aspergillus</taxon>
        <taxon>Aspergillus subgen. Nidulantes</taxon>
    </lineage>
</organism>
<keyword evidence="3" id="KW-1185">Reference proteome</keyword>
<sequence length="176" mass="19895">MNSDSPKDQDERNVASGSSSPDNNDAVRHGLARLSTSWEDSETEDPPKGTRMSTDDEEQEHDEPAADEPSAKPRIYRINTLNKDGDSVDDEEDDEEGSNIRPDELFDIVFNLDTPLDIDLKVSIQGEFNVTILYDRSDKFMEDMKLTFEQGLMRDVVDECSSHPFENVRLPHGPYA</sequence>
<evidence type="ECO:0000313" key="2">
    <source>
        <dbReference type="EMBL" id="KAL2847428.1"/>
    </source>
</evidence>
<reference evidence="2 3" key="1">
    <citation type="submission" date="2024-07" db="EMBL/GenBank/DDBJ databases">
        <title>Section-level genome sequencing and comparative genomics of Aspergillus sections Usti and Cavernicolus.</title>
        <authorList>
            <consortium name="Lawrence Berkeley National Laboratory"/>
            <person name="Nybo J.L."/>
            <person name="Vesth T.C."/>
            <person name="Theobald S."/>
            <person name="Frisvad J.C."/>
            <person name="Larsen T.O."/>
            <person name="Kjaerboelling I."/>
            <person name="Rothschild-Mancinelli K."/>
            <person name="Lyhne E.K."/>
            <person name="Kogle M.E."/>
            <person name="Barry K."/>
            <person name="Clum A."/>
            <person name="Na H."/>
            <person name="Ledsgaard L."/>
            <person name="Lin J."/>
            <person name="Lipzen A."/>
            <person name="Kuo A."/>
            <person name="Riley R."/>
            <person name="Mondo S."/>
            <person name="Labutti K."/>
            <person name="Haridas S."/>
            <person name="Pangalinan J."/>
            <person name="Salamov A.A."/>
            <person name="Simmons B.A."/>
            <person name="Magnuson J.K."/>
            <person name="Chen J."/>
            <person name="Drula E."/>
            <person name="Henrissat B."/>
            <person name="Wiebenga A."/>
            <person name="Lubbers R.J."/>
            <person name="Gomes A.C."/>
            <person name="Makela M.R."/>
            <person name="Stajich J."/>
            <person name="Grigoriev I.V."/>
            <person name="Mortensen U.H."/>
            <person name="De Vries R.P."/>
            <person name="Baker S.E."/>
            <person name="Andersen M.R."/>
        </authorList>
    </citation>
    <scope>NUCLEOTIDE SEQUENCE [LARGE SCALE GENOMIC DNA]</scope>
    <source>
        <strain evidence="2 3">CBS 123904</strain>
    </source>
</reference>
<feature type="compositionally biased region" description="Basic and acidic residues" evidence="1">
    <location>
        <begin position="1"/>
        <end position="13"/>
    </location>
</feature>
<dbReference type="Proteomes" id="UP001610446">
    <property type="component" value="Unassembled WGS sequence"/>
</dbReference>
<dbReference type="EMBL" id="JBFXLU010000056">
    <property type="protein sequence ID" value="KAL2847428.1"/>
    <property type="molecule type" value="Genomic_DNA"/>
</dbReference>
<feature type="region of interest" description="Disordered" evidence="1">
    <location>
        <begin position="1"/>
        <end position="100"/>
    </location>
</feature>
<comment type="caution">
    <text evidence="2">The sequence shown here is derived from an EMBL/GenBank/DDBJ whole genome shotgun (WGS) entry which is preliminary data.</text>
</comment>
<feature type="compositionally biased region" description="Acidic residues" evidence="1">
    <location>
        <begin position="87"/>
        <end position="97"/>
    </location>
</feature>